<dbReference type="EMBL" id="SSTD01010954">
    <property type="protein sequence ID" value="TYK11025.1"/>
    <property type="molecule type" value="Genomic_DNA"/>
</dbReference>
<dbReference type="EMBL" id="SSTE01008633">
    <property type="protein sequence ID" value="KAA0054898.1"/>
    <property type="molecule type" value="Genomic_DNA"/>
</dbReference>
<evidence type="ECO:0000313" key="5">
    <source>
        <dbReference type="Proteomes" id="UP000321947"/>
    </source>
</evidence>
<accession>A0A5A7UIV6</accession>
<dbReference type="InterPro" id="IPR054722">
    <property type="entry name" value="PolX-like_BBD"/>
</dbReference>
<name>A0A5A7UIV6_CUCMM</name>
<gene>
    <name evidence="3" type="ORF">E5676_scaffold874G00770</name>
    <name evidence="2" type="ORF">E6C27_scaffold43052G00200</name>
</gene>
<protein>
    <submittedName>
        <fullName evidence="2">Ty1-copia retrotransposon protein</fullName>
    </submittedName>
</protein>
<dbReference type="PANTHER" id="PTHR47592:SF30">
    <property type="entry name" value="CCHC-TYPE DOMAIN-CONTAINING PROTEIN"/>
    <property type="match status" value="1"/>
</dbReference>
<reference evidence="4 5" key="1">
    <citation type="submission" date="2019-08" db="EMBL/GenBank/DDBJ databases">
        <title>Draft genome sequences of two oriental melons (Cucumis melo L. var makuwa).</title>
        <authorList>
            <person name="Kwon S.-Y."/>
        </authorList>
    </citation>
    <scope>NUCLEOTIDE SEQUENCE [LARGE SCALE GENOMIC DNA]</scope>
    <source>
        <strain evidence="5">cv. Chang Bougi</strain>
        <strain evidence="4">cv. SW 3</strain>
        <tissue evidence="2">Leaf</tissue>
    </source>
</reference>
<dbReference type="Pfam" id="PF22936">
    <property type="entry name" value="Pol_BBD"/>
    <property type="match status" value="1"/>
</dbReference>
<sequence>MQPKQRETKLETNTSSQSCKQDGEVIAAIVEVNLIENKTDCILDIGASRHFYTNRELLHDYEDTVDGKCVFMGNSATAGVIEKGEARLKIVLEDNKVVLTKKGEFIGKGICPMFFNFLSFSSQLRISHPGRKTDVVAPIVPRPRDHRPLVQSSPPPCSVFTTIHESPTLKTDYQDLPNQVERPPLHLFP</sequence>
<evidence type="ECO:0000313" key="4">
    <source>
        <dbReference type="Proteomes" id="UP000321393"/>
    </source>
</evidence>
<dbReference type="PANTHER" id="PTHR47592">
    <property type="entry name" value="PBF68 PROTEIN"/>
    <property type="match status" value="1"/>
</dbReference>
<dbReference type="Proteomes" id="UP000321393">
    <property type="component" value="Unassembled WGS sequence"/>
</dbReference>
<feature type="domain" description="Retrovirus-related Pol polyprotein from transposon TNT 1-94-like beta-barrel" evidence="1">
    <location>
        <begin position="42"/>
        <end position="100"/>
    </location>
</feature>
<evidence type="ECO:0000259" key="1">
    <source>
        <dbReference type="Pfam" id="PF22936"/>
    </source>
</evidence>
<evidence type="ECO:0000313" key="3">
    <source>
        <dbReference type="EMBL" id="TYK11025.1"/>
    </source>
</evidence>
<dbReference type="Proteomes" id="UP000321947">
    <property type="component" value="Unassembled WGS sequence"/>
</dbReference>
<comment type="caution">
    <text evidence="2">The sequence shown here is derived from an EMBL/GenBank/DDBJ whole genome shotgun (WGS) entry which is preliminary data.</text>
</comment>
<proteinExistence type="predicted"/>
<dbReference type="OrthoDB" id="2596766at2759"/>
<evidence type="ECO:0000313" key="2">
    <source>
        <dbReference type="EMBL" id="KAA0054898.1"/>
    </source>
</evidence>
<dbReference type="AlphaFoldDB" id="A0A5A7UIV6"/>
<organism evidence="2 4">
    <name type="scientific">Cucumis melo var. makuwa</name>
    <name type="common">Oriental melon</name>
    <dbReference type="NCBI Taxonomy" id="1194695"/>
    <lineage>
        <taxon>Eukaryota</taxon>
        <taxon>Viridiplantae</taxon>
        <taxon>Streptophyta</taxon>
        <taxon>Embryophyta</taxon>
        <taxon>Tracheophyta</taxon>
        <taxon>Spermatophyta</taxon>
        <taxon>Magnoliopsida</taxon>
        <taxon>eudicotyledons</taxon>
        <taxon>Gunneridae</taxon>
        <taxon>Pentapetalae</taxon>
        <taxon>rosids</taxon>
        <taxon>fabids</taxon>
        <taxon>Cucurbitales</taxon>
        <taxon>Cucurbitaceae</taxon>
        <taxon>Benincaseae</taxon>
        <taxon>Cucumis</taxon>
    </lineage>
</organism>